<dbReference type="SUPFAM" id="SSF50475">
    <property type="entry name" value="FMN-binding split barrel"/>
    <property type="match status" value="1"/>
</dbReference>
<dbReference type="PIRSF" id="PIRSF010372">
    <property type="entry name" value="PaiB"/>
    <property type="match status" value="1"/>
</dbReference>
<dbReference type="OrthoDB" id="9794948at2"/>
<dbReference type="PANTHER" id="PTHR35802">
    <property type="entry name" value="PROTEASE SYNTHASE AND SPORULATION PROTEIN PAI 2"/>
    <property type="match status" value="1"/>
</dbReference>
<dbReference type="PANTHER" id="PTHR35802:SF1">
    <property type="entry name" value="PROTEASE SYNTHASE AND SPORULATION PROTEIN PAI 2"/>
    <property type="match status" value="1"/>
</dbReference>
<dbReference type="Proteomes" id="UP000001258">
    <property type="component" value="Chromosome"/>
</dbReference>
<dbReference type="InterPro" id="IPR007396">
    <property type="entry name" value="TR_PAI2-type"/>
</dbReference>
<dbReference type="HOGENOM" id="CLU_065853_3_0_9"/>
<dbReference type="InterPro" id="IPR012349">
    <property type="entry name" value="Split_barrel_FMN-bd"/>
</dbReference>
<protein>
    <submittedName>
        <fullName evidence="1">Transcriptional repressor of sporulation and degradative enzymes production</fullName>
    </submittedName>
</protein>
<organism evidence="1 2">
    <name type="scientific">Halalkalibacterium halodurans (strain ATCC BAA-125 / DSM 18197 / FERM 7344 / JCM 9153 / C-125)</name>
    <name type="common">Bacillus halodurans</name>
    <dbReference type="NCBI Taxonomy" id="272558"/>
    <lineage>
        <taxon>Bacteria</taxon>
        <taxon>Bacillati</taxon>
        <taxon>Bacillota</taxon>
        <taxon>Bacilli</taxon>
        <taxon>Bacillales</taxon>
        <taxon>Bacillaceae</taxon>
        <taxon>Halalkalibacterium (ex Joshi et al. 2022)</taxon>
    </lineage>
</organism>
<evidence type="ECO:0000313" key="1">
    <source>
        <dbReference type="EMBL" id="BAB04131.1"/>
    </source>
</evidence>
<dbReference type="Pfam" id="PF04299">
    <property type="entry name" value="FMN_bind_2"/>
    <property type="match status" value="1"/>
</dbReference>
<dbReference type="PIR" id="D83701">
    <property type="entry name" value="D83701"/>
</dbReference>
<gene>
    <name evidence="1" type="primary">paiB</name>
</gene>
<dbReference type="STRING" id="272558.gene:10726265"/>
<accession>Q9KFR5</accession>
<dbReference type="eggNOG" id="COG2808">
    <property type="taxonomic scope" value="Bacteria"/>
</dbReference>
<proteinExistence type="predicted"/>
<dbReference type="EMBL" id="BA000004">
    <property type="protein sequence ID" value="BAB04131.1"/>
    <property type="molecule type" value="Genomic_DNA"/>
</dbReference>
<dbReference type="AlphaFoldDB" id="Q9KFR5"/>
<sequence length="209" mass="24608">MYIPKAFHVDDVNELITFIRNHSFGIMVSQTEEEPFATHLPFLLDEQKGENGVLISHLARANPHWQGLQDQKVLVVFQGPHAYISPTWYDEPRTVPTWNYVAVHVYGTFRQIQDKHKVKEWIEKTVNVYEQTMNPPWEAVFDEPFMEGLLNGIVAFEIEVERMEGNWKLNQNHPIERQERVVKKLKSINEPNAQKMAELMEKEIEKRNK</sequence>
<dbReference type="KEGG" id="bha:BH0412"/>
<reference evidence="1 2" key="1">
    <citation type="journal article" date="2000" name="Nucleic Acids Res.">
        <title>Complete genome sequence of the alkaliphilic bacterium Bacillus halodurans and genomic sequence comparison with Bacillus subtilis.</title>
        <authorList>
            <person name="Takami H."/>
            <person name="Nakasone K."/>
            <person name="Takaki Y."/>
            <person name="Maeno G."/>
            <person name="Sasaki R."/>
            <person name="Masui N."/>
            <person name="Fuji F."/>
            <person name="Hirama C."/>
            <person name="Nakamura Y."/>
            <person name="Ogasawara N."/>
            <person name="Kuhara S."/>
            <person name="Horikoshi K."/>
        </authorList>
    </citation>
    <scope>NUCLEOTIDE SEQUENCE [LARGE SCALE GENOMIC DNA]</scope>
    <source>
        <strain evidence="2">ATCC BAA-125 / DSM 18197 / FERM 7344 / JCM 9153 / C-125</strain>
    </source>
</reference>
<name>Q9KFR5_HALH5</name>
<keyword evidence="2" id="KW-1185">Reference proteome</keyword>
<evidence type="ECO:0000313" key="2">
    <source>
        <dbReference type="Proteomes" id="UP000001258"/>
    </source>
</evidence>
<dbReference type="Gene3D" id="2.30.110.10">
    <property type="entry name" value="Electron Transport, Fmn-binding Protein, Chain A"/>
    <property type="match status" value="1"/>
</dbReference>
<dbReference type="RefSeq" id="WP_010896590.1">
    <property type="nucleotide sequence ID" value="NC_002570.2"/>
</dbReference>